<evidence type="ECO:0000259" key="15">
    <source>
        <dbReference type="SMART" id="SM01286"/>
    </source>
</evidence>
<dbReference type="SMART" id="SM01286">
    <property type="entry name" value="SPT16"/>
    <property type="match status" value="1"/>
</dbReference>
<dbReference type="GO" id="GO:0031491">
    <property type="term" value="F:nucleosome binding"/>
    <property type="evidence" value="ECO:0007669"/>
    <property type="project" value="TreeGrafter"/>
</dbReference>
<dbReference type="Pfam" id="PF14826">
    <property type="entry name" value="FACT-Spt16_Nlob"/>
    <property type="match status" value="1"/>
</dbReference>
<dbReference type="Pfam" id="PF08644">
    <property type="entry name" value="SPT16"/>
    <property type="match status" value="1"/>
</dbReference>
<dbReference type="FunFam" id="3.90.230.10:FF:000005">
    <property type="entry name" value="FACT complex subunit spt16"/>
    <property type="match status" value="1"/>
</dbReference>
<evidence type="ECO:0000256" key="7">
    <source>
        <dbReference type="ARBA" id="ARBA00023163"/>
    </source>
</evidence>
<dbReference type="EMBL" id="JANIEX010000127">
    <property type="protein sequence ID" value="KAJ3572801.1"/>
    <property type="molecule type" value="Genomic_DNA"/>
</dbReference>
<dbReference type="Pfam" id="PF00149">
    <property type="entry name" value="Metallophos"/>
    <property type="match status" value="1"/>
</dbReference>
<evidence type="ECO:0000256" key="8">
    <source>
        <dbReference type="ARBA" id="ARBA00023204"/>
    </source>
</evidence>
<dbReference type="Proteomes" id="UP001213000">
    <property type="component" value="Unassembled WGS sequence"/>
</dbReference>
<evidence type="ECO:0000256" key="2">
    <source>
        <dbReference type="ARBA" id="ARBA00022454"/>
    </source>
</evidence>
<dbReference type="GO" id="GO:0006260">
    <property type="term" value="P:DNA replication"/>
    <property type="evidence" value="ECO:0007669"/>
    <property type="project" value="UniProtKB-KW"/>
</dbReference>
<dbReference type="Pfam" id="PF00557">
    <property type="entry name" value="Peptidase_M24"/>
    <property type="match status" value="1"/>
</dbReference>
<protein>
    <recommendedName>
        <fullName evidence="11">FACT complex subunit</fullName>
    </recommendedName>
</protein>
<dbReference type="SMART" id="SM01287">
    <property type="entry name" value="Rtt106"/>
    <property type="match status" value="1"/>
</dbReference>
<evidence type="ECO:0000256" key="6">
    <source>
        <dbReference type="ARBA" id="ARBA00023054"/>
    </source>
</evidence>
<keyword evidence="4 11" id="KW-0227">DNA damage</keyword>
<evidence type="ECO:0000256" key="1">
    <source>
        <dbReference type="ARBA" id="ARBA00010779"/>
    </source>
</evidence>
<dbReference type="InterPro" id="IPR011993">
    <property type="entry name" value="PH-like_dom_sf"/>
</dbReference>
<dbReference type="PROSITE" id="PS51257">
    <property type="entry name" value="PROKAR_LIPOPROTEIN"/>
    <property type="match status" value="1"/>
</dbReference>
<dbReference type="GO" id="GO:0016787">
    <property type="term" value="F:hydrolase activity"/>
    <property type="evidence" value="ECO:0007669"/>
    <property type="project" value="InterPro"/>
</dbReference>
<dbReference type="SMART" id="SM01285">
    <property type="entry name" value="FACT-Spt16_Nlob"/>
    <property type="match status" value="1"/>
</dbReference>
<dbReference type="Gene3D" id="2.30.29.150">
    <property type="match status" value="1"/>
</dbReference>
<name>A0AAD5W3W5_9AGAR</name>
<evidence type="ECO:0000256" key="5">
    <source>
        <dbReference type="ARBA" id="ARBA00023015"/>
    </source>
</evidence>
<dbReference type="PANTHER" id="PTHR13980">
    <property type="entry name" value="CDC68 RELATED"/>
    <property type="match status" value="1"/>
</dbReference>
<dbReference type="InterPro" id="IPR013719">
    <property type="entry name" value="RTT106/SPT16-like_middle_dom"/>
</dbReference>
<dbReference type="Gene3D" id="2.30.29.30">
    <property type="entry name" value="Pleckstrin-homology domain (PH domain)/Phosphotyrosine-binding domain (PTB)"/>
    <property type="match status" value="1"/>
</dbReference>
<dbReference type="PANTHER" id="PTHR13980:SF15">
    <property type="entry name" value="FACT COMPLEX SUBUNIT SPT16"/>
    <property type="match status" value="1"/>
</dbReference>
<dbReference type="InterPro" id="IPR040258">
    <property type="entry name" value="Spt16"/>
</dbReference>
<evidence type="ECO:0000256" key="4">
    <source>
        <dbReference type="ARBA" id="ARBA00022763"/>
    </source>
</evidence>
<dbReference type="InterPro" id="IPR048969">
    <property type="entry name" value="FACT_SPT16_C"/>
</dbReference>
<dbReference type="InterPro" id="IPR029052">
    <property type="entry name" value="Metallo-depent_PP-like"/>
</dbReference>
<feature type="region of interest" description="Disordered" evidence="13">
    <location>
        <begin position="689"/>
        <end position="734"/>
    </location>
</feature>
<gene>
    <name evidence="17" type="ORF">NP233_g2845</name>
</gene>
<dbReference type="GO" id="GO:0035101">
    <property type="term" value="C:FACT complex"/>
    <property type="evidence" value="ECO:0007669"/>
    <property type="project" value="UniProtKB-UniRule"/>
</dbReference>
<keyword evidence="18" id="KW-1185">Reference proteome</keyword>
<comment type="subcellular location">
    <subcellularLocation>
        <location evidence="11">Nucleus</location>
    </subcellularLocation>
    <subcellularLocation>
        <location evidence="11">Chromosome</location>
    </subcellularLocation>
</comment>
<comment type="caution">
    <text evidence="17">The sequence shown here is derived from an EMBL/GenBank/DDBJ whole genome shotgun (WGS) entry which is preliminary data.</text>
</comment>
<keyword evidence="7 11" id="KW-0804">Transcription</keyword>
<keyword evidence="9 11" id="KW-0539">Nucleus</keyword>
<feature type="domain" description="FACT complex subunit SPT16 N-terminal lobe" evidence="14">
    <location>
        <begin position="261"/>
        <end position="411"/>
    </location>
</feature>
<proteinExistence type="inferred from homology"/>
<evidence type="ECO:0000256" key="10">
    <source>
        <dbReference type="ARBA" id="ARBA00025370"/>
    </source>
</evidence>
<organism evidence="17 18">
    <name type="scientific">Leucocoprinus birnbaumii</name>
    <dbReference type="NCBI Taxonomy" id="56174"/>
    <lineage>
        <taxon>Eukaryota</taxon>
        <taxon>Fungi</taxon>
        <taxon>Dikarya</taxon>
        <taxon>Basidiomycota</taxon>
        <taxon>Agaricomycotina</taxon>
        <taxon>Agaricomycetes</taxon>
        <taxon>Agaricomycetidae</taxon>
        <taxon>Agaricales</taxon>
        <taxon>Agaricineae</taxon>
        <taxon>Agaricaceae</taxon>
        <taxon>Leucocoprinus</taxon>
    </lineage>
</organism>
<dbReference type="InterPro" id="IPR029148">
    <property type="entry name" value="FACT-SPT16_Nlobe"/>
</dbReference>
<dbReference type="Gene3D" id="2.30.29.210">
    <property type="entry name" value="FACT complex subunit Spt16p/Cdc68p"/>
    <property type="match status" value="1"/>
</dbReference>
<reference evidence="17" key="1">
    <citation type="submission" date="2022-07" db="EMBL/GenBank/DDBJ databases">
        <title>Genome Sequence of Leucocoprinus birnbaumii.</title>
        <authorList>
            <person name="Buettner E."/>
        </authorList>
    </citation>
    <scope>NUCLEOTIDE SEQUENCE</scope>
    <source>
        <strain evidence="17">VT141</strain>
    </source>
</reference>
<comment type="similarity">
    <text evidence="1 11">Belongs to the peptidase M24 family. SPT16 subfamily.</text>
</comment>
<dbReference type="GO" id="GO:0006281">
    <property type="term" value="P:DNA repair"/>
    <property type="evidence" value="ECO:0007669"/>
    <property type="project" value="UniProtKB-UniRule"/>
</dbReference>
<feature type="compositionally biased region" description="Basic and acidic residues" evidence="13">
    <location>
        <begin position="1255"/>
        <end position="1277"/>
    </location>
</feature>
<feature type="compositionally biased region" description="Acidic residues" evidence="13">
    <location>
        <begin position="1208"/>
        <end position="1254"/>
    </location>
</feature>
<feature type="compositionally biased region" description="Basic residues" evidence="13">
    <location>
        <begin position="1285"/>
        <end position="1301"/>
    </location>
</feature>
<dbReference type="InterPro" id="IPR036005">
    <property type="entry name" value="Creatinase/aminopeptidase-like"/>
</dbReference>
<evidence type="ECO:0000256" key="13">
    <source>
        <dbReference type="SAM" id="MobiDB-lite"/>
    </source>
</evidence>
<accession>A0AAD5W3W5</accession>
<evidence type="ECO:0000259" key="14">
    <source>
        <dbReference type="SMART" id="SM01285"/>
    </source>
</evidence>
<evidence type="ECO:0000256" key="3">
    <source>
        <dbReference type="ARBA" id="ARBA00022705"/>
    </source>
</evidence>
<dbReference type="InterPro" id="IPR056595">
    <property type="entry name" value="Fact-SPT16_PH"/>
</dbReference>
<keyword evidence="6 12" id="KW-0175">Coiled coil</keyword>
<sequence length="1301" mass="145513">MFARIWRVLLLNISDLLQRNSMKLAGSITTATACAYVYSSEDSVPPHPGSEWTRFICISDNHSRTRYAMPPGDVLLHSGDLSSWGQPKQVMTTLNWIKSLNYPTKIIIAGNHDLCLDKDIPASIFEGADVDIIEISAAQDYVKGEEMREANVHYLEYESFEFTTASGRTWKVFGSPASPKHAAGAFQYVERAEATAIYDLIPCDTEILLTHTPAKHCLDMTRRGKEAGCRALRDRLKKLAACRLHVFGHIHEDAGVDMMEVEGSNASKNDDYASISDADGLLIVAGDPAAEDEAMRKGTCLQQWLLGYEFPSTLILFQKDQISILCSASKAKILAQVEQSQGLAPIKIFVQAKGKEPANDSLPQFFDRYCKSQRVGTFLKEKHTGKLISEWEKLIQEASEKPELVDMSPAISTAMAVKDEEELKAAQTAGSLTSTLLKHHVAPKLESILDKESKITHDMLSAQVEARLGSGEGKDAKGPDMKVWSKGKNLDKTGSLWSFVTPPIIISRSSKSGYDLRYTAEPTEDNIAHKGVLLVSVGLRYKSYCTSVGRTFIVDPKPEQETHYNLLLSLQAELLSFIKDGVVARDAYQHALSFIRQKNPNLEKNFVKNLGFGTGMEFRDSTYLLSPKNGRVLKKDMTVILGLGFTDLDDGSQKYALQLSDTILVGQDKSTLLTEGTKSPKDTLFFLNDEDEVEEKKERKPPVAPRVNGSPSKKTAGTKVLRTQSRRAAQDEVHQTATTKLIEHQKELRDRLQEEGLRRFSEEGAGTGAREGKAWKKFQSYKGEAALPPEVDRLRIHVDRKAQTVILPIHGFSVPFHINTIKNVSKNDEGEFTYLRINFQTPGQMSGKKDDTPFEDPDATFIRSVSYRSPDSHRFDNISKQITELKKEANKREQQKKEMADVVEQGNLVEVKGRRPIKMSEAFVRPALDGKRLPGEVEVHQNGVRYQSVGAQKVDILFSNIKHLFFQPCDHELLVIVHLHLRSPIMIGKKKTSDVQFFREATDVQFDETGNRKRKHRYGDEDEIEMEQQERKRRAMMNKEVKAFAEKIAEAASASLGETLELDIPFRELSFEGVPFRTSVRLQPTTECLVHLTDPPFLVVTLSEIEIASLERVQYGLKQFDLVLIFKDFTKTPLHINSIQSSQMDDVKNWLDSVDIPMSEGPVNLNWGPIMKHVNENPYDFFQNGGWSFLGGAGGAESEASDVSDSTSEFEAESEDFAESSSADESDYSDASDGSDDSGSFEEDESDDGDDWDELERKAAKSDAKRAEERKKGNRSDESDDDRPKKKKASAKANGKKAGKR</sequence>
<keyword evidence="2 11" id="KW-0158">Chromosome</keyword>
<feature type="domain" description="Histone chaperone RTT106/FACT complex subunit SPT16-like middle" evidence="16">
    <location>
        <begin position="1071"/>
        <end position="1161"/>
    </location>
</feature>
<dbReference type="CDD" id="cd07379">
    <property type="entry name" value="MPP_239FB"/>
    <property type="match status" value="1"/>
</dbReference>
<dbReference type="InterPro" id="IPR000994">
    <property type="entry name" value="Pept_M24"/>
</dbReference>
<evidence type="ECO:0000256" key="12">
    <source>
        <dbReference type="SAM" id="Coils"/>
    </source>
</evidence>
<evidence type="ECO:0000259" key="16">
    <source>
        <dbReference type="SMART" id="SM01287"/>
    </source>
</evidence>
<dbReference type="Gene3D" id="3.60.21.10">
    <property type="match status" value="1"/>
</dbReference>
<evidence type="ECO:0000313" key="17">
    <source>
        <dbReference type="EMBL" id="KAJ3572801.1"/>
    </source>
</evidence>
<keyword evidence="8 11" id="KW-0234">DNA repair</keyword>
<dbReference type="GO" id="GO:0006368">
    <property type="term" value="P:transcription elongation by RNA polymerase II"/>
    <property type="evidence" value="ECO:0007669"/>
    <property type="project" value="TreeGrafter"/>
</dbReference>
<dbReference type="Pfam" id="PF08512">
    <property type="entry name" value="Rttp106-like_middle"/>
    <property type="match status" value="1"/>
</dbReference>
<dbReference type="SUPFAM" id="SSF55920">
    <property type="entry name" value="Creatinase/aminopeptidase"/>
    <property type="match status" value="1"/>
</dbReference>
<feature type="compositionally biased region" description="Polar residues" evidence="13">
    <location>
        <begin position="709"/>
        <end position="727"/>
    </location>
</feature>
<evidence type="ECO:0000256" key="9">
    <source>
        <dbReference type="ARBA" id="ARBA00023242"/>
    </source>
</evidence>
<dbReference type="SUPFAM" id="SSF56300">
    <property type="entry name" value="Metallo-dependent phosphatases"/>
    <property type="match status" value="1"/>
</dbReference>
<feature type="region of interest" description="Disordered" evidence="13">
    <location>
        <begin position="1193"/>
        <end position="1301"/>
    </location>
</feature>
<feature type="domain" description="FACT complex subunit SPT16 middle" evidence="15">
    <location>
        <begin position="796"/>
        <end position="946"/>
    </location>
</feature>
<evidence type="ECO:0000313" key="18">
    <source>
        <dbReference type="Proteomes" id="UP001213000"/>
    </source>
</evidence>
<dbReference type="GO" id="GO:0010468">
    <property type="term" value="P:regulation of gene expression"/>
    <property type="evidence" value="ECO:0007669"/>
    <property type="project" value="UniProtKB-ARBA"/>
</dbReference>
<dbReference type="Pfam" id="PF21091">
    <property type="entry name" value="SPT16_C"/>
    <property type="match status" value="1"/>
</dbReference>
<keyword evidence="5 11" id="KW-0805">Transcription regulation</keyword>
<dbReference type="FunFam" id="2.30.29.30:FF:000017">
    <property type="entry name" value="FACT complex subunit SPT16"/>
    <property type="match status" value="1"/>
</dbReference>
<dbReference type="FunFam" id="2.30.29.210:FF:000001">
    <property type="entry name" value="FACT complex subunit spt16"/>
    <property type="match status" value="1"/>
</dbReference>
<comment type="subunit">
    <text evidence="11">Component of the FACT complex.</text>
</comment>
<comment type="function">
    <text evidence="10 11">Component of the FACT complex, a general chromatin factor that acts to reorganize nucleosomes. The FACT complex is involved in multiple processes that require DNA as a template such as mRNA elongation, DNA replication and DNA repair. During transcription elongation the FACT complex acts as a histone chaperone that both destabilizes and restores nucleosomal structure. It facilitates the passage of RNA polymerase II and transcription by promoting the dissociation of one histone H2A-H2B dimer from the nucleosome, then subsequently promotes the reestablishment of the nucleosome following the passage of RNA polymerase II.</text>
</comment>
<dbReference type="Pfam" id="PF24824">
    <property type="entry name" value="PH_SPT16"/>
    <property type="match status" value="1"/>
</dbReference>
<feature type="coiled-coil region" evidence="12">
    <location>
        <begin position="875"/>
        <end position="905"/>
    </location>
</feature>
<dbReference type="Gene3D" id="3.90.230.10">
    <property type="entry name" value="Creatinase/methionine aminopeptidase superfamily"/>
    <property type="match status" value="1"/>
</dbReference>
<dbReference type="InterPro" id="IPR013953">
    <property type="entry name" value="FACT_SPT16_M"/>
</dbReference>
<evidence type="ECO:0000256" key="11">
    <source>
        <dbReference type="RuleBase" id="RU367052"/>
    </source>
</evidence>
<keyword evidence="3 11" id="KW-0235">DNA replication</keyword>
<dbReference type="InterPro" id="IPR004843">
    <property type="entry name" value="Calcineurin-like_PHP"/>
</dbReference>